<feature type="region of interest" description="Disordered" evidence="1">
    <location>
        <begin position="16"/>
        <end position="40"/>
    </location>
</feature>
<sequence length="114" mass="12506">MELLLGKAKAMPPITSLGLPPVMSGAKRRQLGSRPESDGASKIVAMGRPTVCVHWKATLDLAKEKKKKWLAQSSFPGVIEPGMLHNGYTGTWETLRLFHEGVLVRKTHESMANN</sequence>
<evidence type="ECO:0000313" key="3">
    <source>
        <dbReference type="Proteomes" id="UP000615455"/>
    </source>
</evidence>
<proteinExistence type="predicted"/>
<reference evidence="3" key="1">
    <citation type="journal article" date="2019" name="Int. J. Syst. Evol. Microbiol.">
        <title>The Global Catalogue of Microorganisms (GCM) 10K type strain sequencing project: providing services to taxonomists for standard genome sequencing and annotation.</title>
        <authorList>
            <consortium name="The Broad Institute Genomics Platform"/>
            <consortium name="The Broad Institute Genome Sequencing Center for Infectious Disease"/>
            <person name="Wu L."/>
            <person name="Ma J."/>
        </authorList>
    </citation>
    <scope>NUCLEOTIDE SEQUENCE [LARGE SCALE GENOMIC DNA]</scope>
    <source>
        <strain evidence="3">CGMCC 1.15043</strain>
    </source>
</reference>
<gene>
    <name evidence="2" type="ORF">GCM10008018_26000</name>
</gene>
<organism evidence="2 3">
    <name type="scientific">Paenibacillus marchantiophytorum</name>
    <dbReference type="NCBI Taxonomy" id="1619310"/>
    <lineage>
        <taxon>Bacteria</taxon>
        <taxon>Bacillati</taxon>
        <taxon>Bacillota</taxon>
        <taxon>Bacilli</taxon>
        <taxon>Bacillales</taxon>
        <taxon>Paenibacillaceae</taxon>
        <taxon>Paenibacillus</taxon>
    </lineage>
</organism>
<dbReference type="EMBL" id="BMHE01000011">
    <property type="protein sequence ID" value="GFZ79362.1"/>
    <property type="molecule type" value="Genomic_DNA"/>
</dbReference>
<comment type="caution">
    <text evidence="2">The sequence shown here is derived from an EMBL/GenBank/DDBJ whole genome shotgun (WGS) entry which is preliminary data.</text>
</comment>
<name>A0ABQ1EMZ2_9BACL</name>
<accession>A0ABQ1EMZ2</accession>
<protein>
    <submittedName>
        <fullName evidence="2">Uncharacterized protein</fullName>
    </submittedName>
</protein>
<evidence type="ECO:0000313" key="2">
    <source>
        <dbReference type="EMBL" id="GFZ79362.1"/>
    </source>
</evidence>
<keyword evidence="3" id="KW-1185">Reference proteome</keyword>
<evidence type="ECO:0000256" key="1">
    <source>
        <dbReference type="SAM" id="MobiDB-lite"/>
    </source>
</evidence>
<dbReference type="Proteomes" id="UP000615455">
    <property type="component" value="Unassembled WGS sequence"/>
</dbReference>